<dbReference type="PANTHER" id="PTHR30175">
    <property type="entry name" value="PHOSPHOTRANSFERASE SYSTEM TRANSPORT PROTEIN"/>
    <property type="match status" value="1"/>
</dbReference>
<accession>A0A010ZXD9</accession>
<feature type="transmembrane region" description="Helical" evidence="12">
    <location>
        <begin position="146"/>
        <end position="165"/>
    </location>
</feature>
<evidence type="ECO:0000256" key="8">
    <source>
        <dbReference type="ARBA" id="ARBA00022777"/>
    </source>
</evidence>
<dbReference type="NCBIfam" id="TIGR00830">
    <property type="entry name" value="PTBA"/>
    <property type="match status" value="1"/>
</dbReference>
<name>A0A010ZXD9_9BACL</name>
<keyword evidence="6" id="KW-0598">Phosphotransferase system</keyword>
<dbReference type="FunFam" id="3.30.1360.60:FF:000001">
    <property type="entry name" value="PTS system glucose-specific IIBC component PtsG"/>
    <property type="match status" value="1"/>
</dbReference>
<sequence>MSAKDQEIAKKVIEGVGGESNVSSVFHCATRLRFKLKDTAKADKEGLNNTPGVVTVVESGGQFQVVIGNNVPEVFKGIMDQTSLKDAESADKVEESGEKGSWLNRAVDMISSIFSPLLGALAGAGVLKGLVALFLVLGWINQESGTYLILNAASDSVFTFLPIFLAITSSRRFKTNMFVSVAIAGALVYPAIAAAQSAGTALNFFGIPIVLVTYTSTVIPVILAVWVQSYVEKFFASFVHQSVKNILVPMLTLLVVVPLTFLAFGPVGNIISEGLASGYTWLYNLSPIVAGLIAGGFWQVFVIFGVHWGFVPIMLSNLGELGYDTMLPLLAAPVLAQAGALFGIFLKAKNRDLKALSGSATLAGIFGITEPGIYGITLKYKKPFILACISGAVGAAIIGAGGGRAISFALPSVLAIPAYVGTGFATTVIGIVVAFALAALLNLFLFQEPVAEASASSAPAATSDGQPAAARVEEAVSAPAESLLKKEIIVSPLAGAIQALDTLPDPAFSSGAMGQGIVVDPTSGHLTSPAAGTVTTVFPTGHAIGITTDGGAQLLIHVGVNTVRLKGQFFDKKVKEGDRVEVGQLLLEFDLEQIKAAGYVTATPVIVTNSAEYLDVLKSTESAAKNGDYLLTTIV</sequence>
<dbReference type="Pfam" id="PF02378">
    <property type="entry name" value="PTS_EIIC"/>
    <property type="match status" value="1"/>
</dbReference>
<evidence type="ECO:0000256" key="1">
    <source>
        <dbReference type="ARBA" id="ARBA00004651"/>
    </source>
</evidence>
<dbReference type="PROSITE" id="PS00371">
    <property type="entry name" value="PTS_EIIA_TYPE_1_HIS"/>
    <property type="match status" value="1"/>
</dbReference>
<evidence type="ECO:0000256" key="6">
    <source>
        <dbReference type="ARBA" id="ARBA00022683"/>
    </source>
</evidence>
<feature type="transmembrane region" description="Helical" evidence="12">
    <location>
        <begin position="358"/>
        <end position="377"/>
    </location>
</feature>
<evidence type="ECO:0000256" key="5">
    <source>
        <dbReference type="ARBA" id="ARBA00022679"/>
    </source>
</evidence>
<dbReference type="AlphaFoldDB" id="A0A010ZXD9"/>
<dbReference type="RefSeq" id="WP_037282667.1">
    <property type="nucleotide sequence ID" value="NZ_KK073875.1"/>
</dbReference>
<feature type="transmembrane region" description="Helical" evidence="12">
    <location>
        <begin position="117"/>
        <end position="140"/>
    </location>
</feature>
<keyword evidence="8" id="KW-0418">Kinase</keyword>
<dbReference type="NCBIfam" id="TIGR01995">
    <property type="entry name" value="PTS-II-ABC-beta"/>
    <property type="match status" value="1"/>
</dbReference>
<proteinExistence type="predicted"/>
<feature type="transmembrane region" description="Helical" evidence="12">
    <location>
        <begin position="384"/>
        <end position="406"/>
    </location>
</feature>
<evidence type="ECO:0000256" key="3">
    <source>
        <dbReference type="ARBA" id="ARBA00022475"/>
    </source>
</evidence>
<keyword evidence="2" id="KW-0813">Transport</keyword>
<dbReference type="InterPro" id="IPR011055">
    <property type="entry name" value="Dup_hybrid_motif"/>
</dbReference>
<feature type="domain" description="PTS EIIA type-1" evidence="13">
    <location>
        <begin position="505"/>
        <end position="609"/>
    </location>
</feature>
<dbReference type="CDD" id="cd00212">
    <property type="entry name" value="PTS_IIB_glc"/>
    <property type="match status" value="1"/>
</dbReference>
<comment type="caution">
    <text evidence="16">The sequence shown here is derived from an EMBL/GenBank/DDBJ whole genome shotgun (WGS) entry which is preliminary data.</text>
</comment>
<gene>
    <name evidence="16" type="ORF">SacsacDRAFT_0264</name>
</gene>
<evidence type="ECO:0000256" key="2">
    <source>
        <dbReference type="ARBA" id="ARBA00022448"/>
    </source>
</evidence>
<dbReference type="PANTHER" id="PTHR30175:SF1">
    <property type="entry name" value="PTS SYSTEM ARBUTIN-, CELLOBIOSE-, AND SALICIN-SPECIFIC EIIBC COMPONENT-RELATED"/>
    <property type="match status" value="1"/>
</dbReference>
<evidence type="ECO:0000313" key="17">
    <source>
        <dbReference type="Proteomes" id="UP000053380"/>
    </source>
</evidence>
<keyword evidence="4" id="KW-0762">Sugar transport</keyword>
<dbReference type="InterPro" id="IPR011297">
    <property type="entry name" value="PTS_IIABC_b_glu"/>
</dbReference>
<keyword evidence="5" id="KW-0808">Transferase</keyword>
<evidence type="ECO:0000256" key="11">
    <source>
        <dbReference type="PROSITE-ProRule" id="PRU00421"/>
    </source>
</evidence>
<protein>
    <submittedName>
        <fullName evidence="16">PTS system protein beta-glucoside-specific component, Glc family</fullName>
    </submittedName>
</protein>
<keyword evidence="10 12" id="KW-0472">Membrane</keyword>
<dbReference type="Gene3D" id="2.70.70.10">
    <property type="entry name" value="Glucose Permease (Domain IIA)"/>
    <property type="match status" value="1"/>
</dbReference>
<organism evidence="16 17">
    <name type="scientific">Saccharibacillus sacchari DSM 19268</name>
    <dbReference type="NCBI Taxonomy" id="915437"/>
    <lineage>
        <taxon>Bacteria</taxon>
        <taxon>Bacillati</taxon>
        <taxon>Bacillota</taxon>
        <taxon>Bacilli</taxon>
        <taxon>Bacillales</taxon>
        <taxon>Paenibacillaceae</taxon>
        <taxon>Saccharibacillus</taxon>
    </lineage>
</organism>
<dbReference type="InterPro" id="IPR001127">
    <property type="entry name" value="PTS_EIIA_1_perm"/>
</dbReference>
<dbReference type="InterPro" id="IPR018113">
    <property type="entry name" value="PTrfase_EIIB_Cys"/>
</dbReference>
<evidence type="ECO:0000259" key="15">
    <source>
        <dbReference type="PROSITE" id="PS51103"/>
    </source>
</evidence>
<dbReference type="GO" id="GO:0015771">
    <property type="term" value="P:trehalose transport"/>
    <property type="evidence" value="ECO:0007669"/>
    <property type="project" value="TreeGrafter"/>
</dbReference>
<feature type="domain" description="PTS EIIC type-1" evidence="15">
    <location>
        <begin position="108"/>
        <end position="462"/>
    </location>
</feature>
<feature type="transmembrane region" description="Helical" evidence="12">
    <location>
        <begin position="327"/>
        <end position="346"/>
    </location>
</feature>
<evidence type="ECO:0000256" key="7">
    <source>
        <dbReference type="ARBA" id="ARBA00022692"/>
    </source>
</evidence>
<dbReference type="FunFam" id="2.70.70.10:FF:000001">
    <property type="entry name" value="PTS system glucose-specific IIA component"/>
    <property type="match status" value="1"/>
</dbReference>
<feature type="transmembrane region" description="Helical" evidence="12">
    <location>
        <begin position="204"/>
        <end position="226"/>
    </location>
</feature>
<keyword evidence="9 12" id="KW-1133">Transmembrane helix</keyword>
<evidence type="ECO:0000256" key="10">
    <source>
        <dbReference type="ARBA" id="ARBA00023136"/>
    </source>
</evidence>
<dbReference type="PROSITE" id="PS51103">
    <property type="entry name" value="PTS_EIIC_TYPE_1"/>
    <property type="match status" value="1"/>
</dbReference>
<reference evidence="16 17" key="1">
    <citation type="submission" date="2013-07" db="EMBL/GenBank/DDBJ databases">
        <authorList>
            <consortium name="DOE Joint Genome Institute"/>
            <person name="Anderson I."/>
            <person name="Huntemann M."/>
            <person name="Han J."/>
            <person name="Chen A."/>
            <person name="Kyrpides N."/>
            <person name="Mavromatis K."/>
            <person name="Markowitz V."/>
            <person name="Palaniappan K."/>
            <person name="Ivanova N."/>
            <person name="Schaumberg A."/>
            <person name="Pati A."/>
            <person name="Liolios K."/>
            <person name="Nordberg H.P."/>
            <person name="Cantor M.N."/>
            <person name="Hua S.X."/>
            <person name="Woyke T."/>
        </authorList>
    </citation>
    <scope>NUCLEOTIDE SEQUENCE [LARGE SCALE GENOMIC DNA]</scope>
    <source>
        <strain evidence="16 17">DSM 19268</strain>
    </source>
</reference>
<keyword evidence="7 12" id="KW-0812">Transmembrane</keyword>
<dbReference type="InterPro" id="IPR013013">
    <property type="entry name" value="PTS_EIIC_1"/>
</dbReference>
<feature type="domain" description="PTS EIIB type-1" evidence="14">
    <location>
        <begin position="6"/>
        <end position="88"/>
    </location>
</feature>
<feature type="transmembrane region" description="Helical" evidence="12">
    <location>
        <begin position="177"/>
        <end position="198"/>
    </location>
</feature>
<evidence type="ECO:0000256" key="4">
    <source>
        <dbReference type="ARBA" id="ARBA00022597"/>
    </source>
</evidence>
<dbReference type="PROSITE" id="PS01035">
    <property type="entry name" value="PTS_EIIB_TYPE_1_CYS"/>
    <property type="match status" value="1"/>
</dbReference>
<dbReference type="SUPFAM" id="SSF51261">
    <property type="entry name" value="Duplicated hybrid motif"/>
    <property type="match status" value="1"/>
</dbReference>
<dbReference type="SUPFAM" id="SSF55604">
    <property type="entry name" value="Glucose permease domain IIB"/>
    <property type="match status" value="1"/>
</dbReference>
<evidence type="ECO:0000259" key="14">
    <source>
        <dbReference type="PROSITE" id="PS51098"/>
    </source>
</evidence>
<dbReference type="Proteomes" id="UP000053380">
    <property type="component" value="Unassembled WGS sequence"/>
</dbReference>
<dbReference type="InterPro" id="IPR003352">
    <property type="entry name" value="PTS_EIIC"/>
</dbReference>
<feature type="transmembrane region" description="Helical" evidence="12">
    <location>
        <begin position="246"/>
        <end position="268"/>
    </location>
</feature>
<evidence type="ECO:0000256" key="12">
    <source>
        <dbReference type="SAM" id="Phobius"/>
    </source>
</evidence>
<feature type="active site" description="Phosphocysteine intermediate; for EIIB activity" evidence="11">
    <location>
        <position position="28"/>
    </location>
</feature>
<evidence type="ECO:0000313" key="16">
    <source>
        <dbReference type="EMBL" id="EXG83299.1"/>
    </source>
</evidence>
<dbReference type="GO" id="GO:0009401">
    <property type="term" value="P:phosphoenolpyruvate-dependent sugar phosphotransferase system"/>
    <property type="evidence" value="ECO:0007669"/>
    <property type="project" value="UniProtKB-KW"/>
</dbReference>
<dbReference type="Pfam" id="PF00358">
    <property type="entry name" value="PTS_EIIA_1"/>
    <property type="match status" value="1"/>
</dbReference>
<dbReference type="InterPro" id="IPR050558">
    <property type="entry name" value="PTS_Sugar-Specific_Components"/>
</dbReference>
<dbReference type="InterPro" id="IPR001996">
    <property type="entry name" value="PTS_IIB_1"/>
</dbReference>
<dbReference type="Gene3D" id="3.30.1360.60">
    <property type="entry name" value="Glucose permease domain IIB"/>
    <property type="match status" value="1"/>
</dbReference>
<dbReference type="EMBL" id="JFBU01000001">
    <property type="protein sequence ID" value="EXG83299.1"/>
    <property type="molecule type" value="Genomic_DNA"/>
</dbReference>
<dbReference type="PATRIC" id="fig|915437.3.peg.281"/>
<dbReference type="InterPro" id="IPR036878">
    <property type="entry name" value="Glu_permease_IIB"/>
</dbReference>
<dbReference type="GO" id="GO:0008982">
    <property type="term" value="F:protein-N(PI)-phosphohistidine-sugar phosphotransferase activity"/>
    <property type="evidence" value="ECO:0007669"/>
    <property type="project" value="InterPro"/>
</dbReference>
<dbReference type="PROSITE" id="PS51098">
    <property type="entry name" value="PTS_EIIB_TYPE_1"/>
    <property type="match status" value="1"/>
</dbReference>
<evidence type="ECO:0000259" key="13">
    <source>
        <dbReference type="PROSITE" id="PS51093"/>
    </source>
</evidence>
<comment type="subcellular location">
    <subcellularLocation>
        <location evidence="1">Cell membrane</location>
        <topology evidence="1">Multi-pass membrane protein</topology>
    </subcellularLocation>
</comment>
<dbReference type="OrthoDB" id="2957988at2"/>
<feature type="transmembrane region" description="Helical" evidence="12">
    <location>
        <begin position="418"/>
        <end position="446"/>
    </location>
</feature>
<evidence type="ECO:0000256" key="9">
    <source>
        <dbReference type="ARBA" id="ARBA00022989"/>
    </source>
</evidence>
<keyword evidence="3" id="KW-1003">Cell membrane</keyword>
<feature type="transmembrane region" description="Helical" evidence="12">
    <location>
        <begin position="288"/>
        <end position="315"/>
    </location>
</feature>
<dbReference type="PROSITE" id="PS51093">
    <property type="entry name" value="PTS_EIIA_TYPE_1"/>
    <property type="match status" value="1"/>
</dbReference>
<keyword evidence="17" id="KW-1185">Reference proteome</keyword>
<dbReference type="Pfam" id="PF00367">
    <property type="entry name" value="PTS_EIIB"/>
    <property type="match status" value="1"/>
</dbReference>
<dbReference type="HOGENOM" id="CLU_012312_2_1_9"/>
<dbReference type="GO" id="GO:0016301">
    <property type="term" value="F:kinase activity"/>
    <property type="evidence" value="ECO:0007669"/>
    <property type="project" value="UniProtKB-KW"/>
</dbReference>
<dbReference type="GO" id="GO:0090589">
    <property type="term" value="F:protein-phosphocysteine-trehalose phosphotransferase system transporter activity"/>
    <property type="evidence" value="ECO:0007669"/>
    <property type="project" value="TreeGrafter"/>
</dbReference>
<dbReference type="GO" id="GO:0005886">
    <property type="term" value="C:plasma membrane"/>
    <property type="evidence" value="ECO:0007669"/>
    <property type="project" value="UniProtKB-SubCell"/>
</dbReference>